<gene>
    <name evidence="1" type="ORF">HHL28_15710</name>
</gene>
<evidence type="ECO:0000313" key="1">
    <source>
        <dbReference type="EMBL" id="QJE74328.1"/>
    </source>
</evidence>
<evidence type="ECO:0000313" key="2">
    <source>
        <dbReference type="Proteomes" id="UP000501891"/>
    </source>
</evidence>
<dbReference type="AlphaFoldDB" id="A0A858RAA5"/>
<keyword evidence="2" id="KW-1185">Reference proteome</keyword>
<dbReference type="KEGG" id="acru:HHL28_15710"/>
<organism evidence="1 2">
    <name type="scientific">Aerophototrophica crusticola</name>
    <dbReference type="NCBI Taxonomy" id="1709002"/>
    <lineage>
        <taxon>Bacteria</taxon>
        <taxon>Pseudomonadati</taxon>
        <taxon>Pseudomonadota</taxon>
        <taxon>Alphaproteobacteria</taxon>
        <taxon>Rhodospirillales</taxon>
        <taxon>Rhodospirillaceae</taxon>
        <taxon>Aerophototrophica</taxon>
    </lineage>
</organism>
<accession>A0A858RAA5</accession>
<reference evidence="1" key="1">
    <citation type="submission" date="2020-04" db="EMBL/GenBank/DDBJ databases">
        <title>A desert anoxygenic phototrophic bacterium fixes CO2 using RubisCO under aerobic conditions.</title>
        <authorList>
            <person name="Tang K."/>
        </authorList>
    </citation>
    <scope>NUCLEOTIDE SEQUENCE [LARGE SCALE GENOMIC DNA]</scope>
    <source>
        <strain evidence="1">MIMtkB3</strain>
    </source>
</reference>
<protein>
    <submittedName>
        <fullName evidence="1">Uncharacterized protein</fullName>
    </submittedName>
</protein>
<dbReference type="Proteomes" id="UP000501891">
    <property type="component" value="Chromosome"/>
</dbReference>
<proteinExistence type="predicted"/>
<dbReference type="EMBL" id="CP051775">
    <property type="protein sequence ID" value="QJE74328.1"/>
    <property type="molecule type" value="Genomic_DNA"/>
</dbReference>
<sequence>MGGARAAAGAGGPVECLGRRFPDEGARRDWYLARLAEKLREPGFRDQPGFPQADDATILRLSDPPWFTACPNPFLGEFVAHVGRPHDPDDVYDALSYADDVAEGKTGLSYSGEELVFIMLH</sequence>
<name>A0A858RAA5_9PROT</name>